<name>A0AAE0YL06_9GAST</name>
<comment type="caution">
    <text evidence="1">The sequence shown here is derived from an EMBL/GenBank/DDBJ whole genome shotgun (WGS) entry which is preliminary data.</text>
</comment>
<keyword evidence="2" id="KW-1185">Reference proteome</keyword>
<proteinExistence type="predicted"/>
<gene>
    <name evidence="1" type="ORF">RRG08_046275</name>
</gene>
<dbReference type="Proteomes" id="UP001283361">
    <property type="component" value="Unassembled WGS sequence"/>
</dbReference>
<accession>A0AAE0YL06</accession>
<protein>
    <submittedName>
        <fullName evidence="1">Uncharacterized protein</fullName>
    </submittedName>
</protein>
<sequence>MVDRYRAGVTNSEFTQEKAFTDRVHLLKELIEANQSCGEASRHTHLLQPETSAIEVGTAAGPVTSQLTRILCEDHHQLSQLQCHWA</sequence>
<evidence type="ECO:0000313" key="2">
    <source>
        <dbReference type="Proteomes" id="UP001283361"/>
    </source>
</evidence>
<dbReference type="AlphaFoldDB" id="A0AAE0YL06"/>
<dbReference type="EMBL" id="JAWDGP010005927">
    <property type="protein sequence ID" value="KAK3749770.1"/>
    <property type="molecule type" value="Genomic_DNA"/>
</dbReference>
<reference evidence="1" key="1">
    <citation type="journal article" date="2023" name="G3 (Bethesda)">
        <title>A reference genome for the long-term kleptoplast-retaining sea slug Elysia crispata morphotype clarki.</title>
        <authorList>
            <person name="Eastman K.E."/>
            <person name="Pendleton A.L."/>
            <person name="Shaikh M.A."/>
            <person name="Suttiyut T."/>
            <person name="Ogas R."/>
            <person name="Tomko P."/>
            <person name="Gavelis G."/>
            <person name="Widhalm J.R."/>
            <person name="Wisecaver J.H."/>
        </authorList>
    </citation>
    <scope>NUCLEOTIDE SEQUENCE</scope>
    <source>
        <strain evidence="1">ECLA1</strain>
    </source>
</reference>
<evidence type="ECO:0000313" key="1">
    <source>
        <dbReference type="EMBL" id="KAK3749770.1"/>
    </source>
</evidence>
<organism evidence="1 2">
    <name type="scientific">Elysia crispata</name>
    <name type="common">lettuce slug</name>
    <dbReference type="NCBI Taxonomy" id="231223"/>
    <lineage>
        <taxon>Eukaryota</taxon>
        <taxon>Metazoa</taxon>
        <taxon>Spiralia</taxon>
        <taxon>Lophotrochozoa</taxon>
        <taxon>Mollusca</taxon>
        <taxon>Gastropoda</taxon>
        <taxon>Heterobranchia</taxon>
        <taxon>Euthyneura</taxon>
        <taxon>Panpulmonata</taxon>
        <taxon>Sacoglossa</taxon>
        <taxon>Placobranchoidea</taxon>
        <taxon>Plakobranchidae</taxon>
        <taxon>Elysia</taxon>
    </lineage>
</organism>